<accession>A0AAE0Y1I0</accession>
<evidence type="ECO:0000313" key="3">
    <source>
        <dbReference type="Proteomes" id="UP001283361"/>
    </source>
</evidence>
<evidence type="ECO:0000313" key="2">
    <source>
        <dbReference type="EMBL" id="KAK3728691.1"/>
    </source>
</evidence>
<evidence type="ECO:0000256" key="1">
    <source>
        <dbReference type="SAM" id="MobiDB-lite"/>
    </source>
</evidence>
<proteinExistence type="predicted"/>
<sequence>MGYRETSPEAGEKVEKIELLQRESWRRVGRSLGSGPAHFGRAVGVSSGHCHGWTRPATTTSLAKGVSSEQRWR</sequence>
<organism evidence="2 3">
    <name type="scientific">Elysia crispata</name>
    <name type="common">lettuce slug</name>
    <dbReference type="NCBI Taxonomy" id="231223"/>
    <lineage>
        <taxon>Eukaryota</taxon>
        <taxon>Metazoa</taxon>
        <taxon>Spiralia</taxon>
        <taxon>Lophotrochozoa</taxon>
        <taxon>Mollusca</taxon>
        <taxon>Gastropoda</taxon>
        <taxon>Heterobranchia</taxon>
        <taxon>Euthyneura</taxon>
        <taxon>Panpulmonata</taxon>
        <taxon>Sacoglossa</taxon>
        <taxon>Placobranchoidea</taxon>
        <taxon>Plakobranchidae</taxon>
        <taxon>Elysia</taxon>
    </lineage>
</organism>
<comment type="caution">
    <text evidence="2">The sequence shown here is derived from an EMBL/GenBank/DDBJ whole genome shotgun (WGS) entry which is preliminary data.</text>
</comment>
<dbReference type="AlphaFoldDB" id="A0AAE0Y1I0"/>
<protein>
    <submittedName>
        <fullName evidence="2">Uncharacterized protein</fullName>
    </submittedName>
</protein>
<dbReference type="Proteomes" id="UP001283361">
    <property type="component" value="Unassembled WGS sequence"/>
</dbReference>
<reference evidence="2" key="1">
    <citation type="journal article" date="2023" name="G3 (Bethesda)">
        <title>A reference genome for the long-term kleptoplast-retaining sea slug Elysia crispata morphotype clarki.</title>
        <authorList>
            <person name="Eastman K.E."/>
            <person name="Pendleton A.L."/>
            <person name="Shaikh M.A."/>
            <person name="Suttiyut T."/>
            <person name="Ogas R."/>
            <person name="Tomko P."/>
            <person name="Gavelis G."/>
            <person name="Widhalm J.R."/>
            <person name="Wisecaver J.H."/>
        </authorList>
    </citation>
    <scope>NUCLEOTIDE SEQUENCE</scope>
    <source>
        <strain evidence="2">ECLA1</strain>
    </source>
</reference>
<name>A0AAE0Y1I0_9GAST</name>
<gene>
    <name evidence="2" type="ORF">RRG08_041875</name>
</gene>
<feature type="region of interest" description="Disordered" evidence="1">
    <location>
        <begin position="51"/>
        <end position="73"/>
    </location>
</feature>
<keyword evidence="3" id="KW-1185">Reference proteome</keyword>
<dbReference type="EMBL" id="JAWDGP010007174">
    <property type="protein sequence ID" value="KAK3728691.1"/>
    <property type="molecule type" value="Genomic_DNA"/>
</dbReference>